<comment type="subcellular location">
    <subcellularLocation>
        <location evidence="1">Periplasm</location>
    </subcellularLocation>
</comment>
<keyword evidence="6" id="KW-1185">Reference proteome</keyword>
<keyword evidence="3" id="KW-0574">Periplasm</keyword>
<dbReference type="RefSeq" id="WP_170147145.1">
    <property type="nucleotide sequence ID" value="NZ_JAHBRY010000001.1"/>
</dbReference>
<dbReference type="AlphaFoldDB" id="A0A2V3UB59"/>
<feature type="chain" id="PRO_5016101290" evidence="4">
    <location>
        <begin position="31"/>
        <end position="432"/>
    </location>
</feature>
<accession>A0A2V3UB59</accession>
<dbReference type="InterPro" id="IPR006311">
    <property type="entry name" value="TAT_signal"/>
</dbReference>
<evidence type="ECO:0000313" key="6">
    <source>
        <dbReference type="Proteomes" id="UP000248021"/>
    </source>
</evidence>
<comment type="similarity">
    <text evidence="2">Belongs to the bacterial solute-binding protein 1 family.</text>
</comment>
<protein>
    <submittedName>
        <fullName evidence="5">Multiple sugar transport system substrate-binding protein</fullName>
    </submittedName>
</protein>
<keyword evidence="5" id="KW-0813">Transport</keyword>
<dbReference type="InterPro" id="IPR006059">
    <property type="entry name" value="SBP"/>
</dbReference>
<organism evidence="5 6">
    <name type="scientific">Chelatococcus asaccharovorans</name>
    <dbReference type="NCBI Taxonomy" id="28210"/>
    <lineage>
        <taxon>Bacteria</taxon>
        <taxon>Pseudomonadati</taxon>
        <taxon>Pseudomonadota</taxon>
        <taxon>Alphaproteobacteria</taxon>
        <taxon>Hyphomicrobiales</taxon>
        <taxon>Chelatococcaceae</taxon>
        <taxon>Chelatococcus</taxon>
    </lineage>
</organism>
<evidence type="ECO:0000256" key="4">
    <source>
        <dbReference type="SAM" id="SignalP"/>
    </source>
</evidence>
<dbReference type="PANTHER" id="PTHR43649">
    <property type="entry name" value="ARABINOSE-BINDING PROTEIN-RELATED"/>
    <property type="match status" value="1"/>
</dbReference>
<keyword evidence="4" id="KW-0732">Signal</keyword>
<reference evidence="5 6" key="1">
    <citation type="submission" date="2018-05" db="EMBL/GenBank/DDBJ databases">
        <title>Genomic Encyclopedia of Type Strains, Phase IV (KMG-IV): sequencing the most valuable type-strain genomes for metagenomic binning, comparative biology and taxonomic classification.</title>
        <authorList>
            <person name="Goeker M."/>
        </authorList>
    </citation>
    <scope>NUCLEOTIDE SEQUENCE [LARGE SCALE GENOMIC DNA]</scope>
    <source>
        <strain evidence="5 6">DSM 6462</strain>
    </source>
</reference>
<dbReference type="Proteomes" id="UP000248021">
    <property type="component" value="Unassembled WGS sequence"/>
</dbReference>
<keyword evidence="5" id="KW-0762">Sugar transport</keyword>
<gene>
    <name evidence="5" type="ORF">C7450_103205</name>
</gene>
<proteinExistence type="inferred from homology"/>
<dbReference type="SUPFAM" id="SSF53850">
    <property type="entry name" value="Periplasmic binding protein-like II"/>
    <property type="match status" value="1"/>
</dbReference>
<evidence type="ECO:0000256" key="2">
    <source>
        <dbReference type="ARBA" id="ARBA00008520"/>
    </source>
</evidence>
<dbReference type="PROSITE" id="PS51318">
    <property type="entry name" value="TAT"/>
    <property type="match status" value="1"/>
</dbReference>
<dbReference type="InterPro" id="IPR050490">
    <property type="entry name" value="Bact_solute-bd_prot1"/>
</dbReference>
<comment type="caution">
    <text evidence="5">The sequence shown here is derived from an EMBL/GenBank/DDBJ whole genome shotgun (WGS) entry which is preliminary data.</text>
</comment>
<evidence type="ECO:0000256" key="1">
    <source>
        <dbReference type="ARBA" id="ARBA00004418"/>
    </source>
</evidence>
<feature type="signal peptide" evidence="4">
    <location>
        <begin position="1"/>
        <end position="30"/>
    </location>
</feature>
<dbReference type="EMBL" id="QJJK01000003">
    <property type="protein sequence ID" value="PXW61687.1"/>
    <property type="molecule type" value="Genomic_DNA"/>
</dbReference>
<name>A0A2V3UB59_9HYPH</name>
<dbReference type="PANTHER" id="PTHR43649:SF12">
    <property type="entry name" value="DIACETYLCHITOBIOSE BINDING PROTEIN DASA"/>
    <property type="match status" value="1"/>
</dbReference>
<dbReference type="Pfam" id="PF01547">
    <property type="entry name" value="SBP_bac_1"/>
    <property type="match status" value="1"/>
</dbReference>
<evidence type="ECO:0000313" key="5">
    <source>
        <dbReference type="EMBL" id="PXW61687.1"/>
    </source>
</evidence>
<dbReference type="Gene3D" id="3.40.190.10">
    <property type="entry name" value="Periplasmic binding protein-like II"/>
    <property type="match status" value="2"/>
</dbReference>
<dbReference type="GO" id="GO:0042597">
    <property type="term" value="C:periplasmic space"/>
    <property type="evidence" value="ECO:0007669"/>
    <property type="project" value="UniProtKB-SubCell"/>
</dbReference>
<sequence>MSHIRPSRRALLAFGAGALPFAAGLGPAVAQSKSLNIIGHRVHRTALTGDAGGKGGDILGEWGKANGVALNWSTFDVGPLHERLLREASLGETSFDVGFLLNTNAVPRSLQLMAPINAFAASDPIEDWQEVSPGMVKAVTVDSETFAVPFRHATTGLHYNEAFFTERGLSGPPRTIEDMIAFAEKTTFRRDGDVPVNGFAMEGVSYVNMVTLSLAYQAPFIDETLKVVPNTAGMVKTFEVFRDLFAKQILPRNFAALRQDEVITMMQTGRLAMCHFAFGRYLAFNDPQKSNYAGKIKVVSPPAAAGSPGGDIVGTTEFWSFVIPRNSRNKELAWQMVKAMTAKEAVIRAALNGNGPIRPSAYDDPRVKAAVPYAAEEARALAVAKPPLPAFDKATEAGDILAQTVQAVALGQMKPEDAVAQLKQRVEPLVRS</sequence>
<evidence type="ECO:0000256" key="3">
    <source>
        <dbReference type="ARBA" id="ARBA00022764"/>
    </source>
</evidence>